<name>A0ABY4EV98_9BACI</name>
<evidence type="ECO:0000313" key="1">
    <source>
        <dbReference type="EMBL" id="UOQ47772.1"/>
    </source>
</evidence>
<dbReference type="InterPro" id="IPR036614">
    <property type="entry name" value="RusA-like_sf"/>
</dbReference>
<protein>
    <submittedName>
        <fullName evidence="1">RusA family crossover junction endodeoxyribonuclease</fullName>
        <ecNumber evidence="1">3.1.22.4</ecNumber>
    </submittedName>
</protein>
<dbReference type="RefSeq" id="WP_244717244.1">
    <property type="nucleotide sequence ID" value="NZ_CP095072.1"/>
</dbReference>
<dbReference type="SUPFAM" id="SSF103084">
    <property type="entry name" value="Holliday junction resolvase RusA"/>
    <property type="match status" value="1"/>
</dbReference>
<dbReference type="Gene3D" id="3.30.1330.70">
    <property type="entry name" value="Holliday junction resolvase RusA"/>
    <property type="match status" value="1"/>
</dbReference>
<dbReference type="EC" id="3.1.22.4" evidence="1"/>
<dbReference type="Pfam" id="PF05866">
    <property type="entry name" value="RusA"/>
    <property type="match status" value="1"/>
</dbReference>
<organism evidence="1 2">
    <name type="scientific">Gracilibacillus caseinilyticus</name>
    <dbReference type="NCBI Taxonomy" id="2932256"/>
    <lineage>
        <taxon>Bacteria</taxon>
        <taxon>Bacillati</taxon>
        <taxon>Bacillota</taxon>
        <taxon>Bacilli</taxon>
        <taxon>Bacillales</taxon>
        <taxon>Bacillaceae</taxon>
        <taxon>Gracilibacillus</taxon>
    </lineage>
</organism>
<dbReference type="InterPro" id="IPR008822">
    <property type="entry name" value="Endonuclease_RusA-like"/>
</dbReference>
<dbReference type="EMBL" id="CP095072">
    <property type="protein sequence ID" value="UOQ47772.1"/>
    <property type="molecule type" value="Genomic_DNA"/>
</dbReference>
<keyword evidence="2" id="KW-1185">Reference proteome</keyword>
<dbReference type="GO" id="GO:0016787">
    <property type="term" value="F:hydrolase activity"/>
    <property type="evidence" value="ECO:0007669"/>
    <property type="project" value="UniProtKB-KW"/>
</dbReference>
<evidence type="ECO:0000313" key="2">
    <source>
        <dbReference type="Proteomes" id="UP000831782"/>
    </source>
</evidence>
<proteinExistence type="predicted"/>
<keyword evidence="1" id="KW-0378">Hydrolase</keyword>
<sequence length="132" mass="15427">MTTEFFMPFKKVPSVTHQQKQVHVVNGKPIFYEPEGLKVARAKLMAHLGQHVPKQQYKHSVRLMVKWCFPITGKHQDGEYKYTRPDTDNLQKLLKDCMTDCGYWKDDALVVSEIVEKFWAQMPGIYIKIEAI</sequence>
<accession>A0ABY4EV98</accession>
<dbReference type="Proteomes" id="UP000831782">
    <property type="component" value="Chromosome"/>
</dbReference>
<reference evidence="1 2" key="1">
    <citation type="submission" date="2022-04" db="EMBL/GenBank/DDBJ databases">
        <title>Gracilibacillus sp. isolated from saltern.</title>
        <authorList>
            <person name="Won M."/>
            <person name="Lee C.-M."/>
            <person name="Woen H.-Y."/>
            <person name="Kwon S.-W."/>
        </authorList>
    </citation>
    <scope>NUCLEOTIDE SEQUENCE [LARGE SCALE GENOMIC DNA]</scope>
    <source>
        <strain evidence="1 2">SSWR10-1</strain>
    </source>
</reference>
<gene>
    <name evidence="1" type="ORF">MUN88_17215</name>
</gene>